<comment type="caution">
    <text evidence="1">The sequence shown here is derived from an EMBL/GenBank/DDBJ whole genome shotgun (WGS) entry which is preliminary data.</text>
</comment>
<organism evidence="1 2">
    <name type="scientific">Nocardia vulneris</name>
    <dbReference type="NCBI Taxonomy" id="1141657"/>
    <lineage>
        <taxon>Bacteria</taxon>
        <taxon>Bacillati</taxon>
        <taxon>Actinomycetota</taxon>
        <taxon>Actinomycetes</taxon>
        <taxon>Mycobacteriales</taxon>
        <taxon>Nocardiaceae</taxon>
        <taxon>Nocardia</taxon>
    </lineage>
</organism>
<dbReference type="Proteomes" id="UP000031364">
    <property type="component" value="Unassembled WGS sequence"/>
</dbReference>
<name>A0ABR4ZD82_9NOCA</name>
<sequence length="114" mass="11411">MRTLLRRIGGGGCLVTLVSGLLIAGSGSAQGDPAACYVEPGITDAVARCHDGAGASALEVECLGLMTPSTPDGPIFGAYSGTESVPSAVGQPMRASCISDKTLGITTRAFVTPR</sequence>
<keyword evidence="2" id="KW-1185">Reference proteome</keyword>
<gene>
    <name evidence="1" type="ORF">FG87_20400</name>
</gene>
<dbReference type="RefSeq" id="WP_043672971.1">
    <property type="nucleotide sequence ID" value="NZ_BDCI01000003.1"/>
</dbReference>
<evidence type="ECO:0000313" key="1">
    <source>
        <dbReference type="EMBL" id="KIA63221.1"/>
    </source>
</evidence>
<proteinExistence type="predicted"/>
<protein>
    <recommendedName>
        <fullName evidence="3">Secreted protein</fullName>
    </recommendedName>
</protein>
<dbReference type="EMBL" id="JNFP01000024">
    <property type="protein sequence ID" value="KIA63221.1"/>
    <property type="molecule type" value="Genomic_DNA"/>
</dbReference>
<evidence type="ECO:0000313" key="2">
    <source>
        <dbReference type="Proteomes" id="UP000031364"/>
    </source>
</evidence>
<reference evidence="1 2" key="1">
    <citation type="journal article" date="2014" name="Int. J. Syst. Evol. Microbiol.">
        <title>Nocardia vulneris sp. nov., isolated from wounds of human patients in North America.</title>
        <authorList>
            <person name="Lasker B.A."/>
            <person name="Bell M."/>
            <person name="Klenk H.P."/>
            <person name="Sproer C."/>
            <person name="Schumann C."/>
            <person name="Schumann P."/>
            <person name="Brown J.M."/>
        </authorList>
    </citation>
    <scope>NUCLEOTIDE SEQUENCE [LARGE SCALE GENOMIC DNA]</scope>
    <source>
        <strain evidence="1 2">W9851</strain>
    </source>
</reference>
<accession>A0ABR4ZD82</accession>
<evidence type="ECO:0008006" key="3">
    <source>
        <dbReference type="Google" id="ProtNLM"/>
    </source>
</evidence>